<dbReference type="PIRSF" id="PIRSF016789">
    <property type="entry name" value="DUF454"/>
    <property type="match status" value="1"/>
</dbReference>
<feature type="transmembrane region" description="Helical" evidence="1">
    <location>
        <begin position="6"/>
        <end position="39"/>
    </location>
</feature>
<protein>
    <submittedName>
        <fullName evidence="2">Uncharacterized membrane protein YbaN (DUF454 family)</fullName>
    </submittedName>
</protein>
<dbReference type="RefSeq" id="WP_253363630.1">
    <property type="nucleotide sequence ID" value="NZ_JALJXU010000002.1"/>
</dbReference>
<keyword evidence="1" id="KW-1133">Transmembrane helix</keyword>
<comment type="caution">
    <text evidence="2">The sequence shown here is derived from an EMBL/GenBank/DDBJ whole genome shotgun (WGS) entry which is preliminary data.</text>
</comment>
<dbReference type="EMBL" id="JBEPMK010000002">
    <property type="protein sequence ID" value="MET3644070.1"/>
    <property type="molecule type" value="Genomic_DNA"/>
</dbReference>
<keyword evidence="1" id="KW-0472">Membrane</keyword>
<dbReference type="Pfam" id="PF04304">
    <property type="entry name" value="DUF454"/>
    <property type="match status" value="1"/>
</dbReference>
<name>A0ABV2JJG9_9STRE</name>
<proteinExistence type="predicted"/>
<dbReference type="PANTHER" id="PTHR35813:SF1">
    <property type="entry name" value="INNER MEMBRANE PROTEIN YBAN"/>
    <property type="match status" value="1"/>
</dbReference>
<feature type="transmembrane region" description="Helical" evidence="1">
    <location>
        <begin position="100"/>
        <end position="116"/>
    </location>
</feature>
<keyword evidence="3" id="KW-1185">Reference proteome</keyword>
<dbReference type="Proteomes" id="UP001549055">
    <property type="component" value="Unassembled WGS sequence"/>
</dbReference>
<evidence type="ECO:0000313" key="3">
    <source>
        <dbReference type="Proteomes" id="UP001549055"/>
    </source>
</evidence>
<gene>
    <name evidence="2" type="ORF">ABID27_000692</name>
</gene>
<reference evidence="2 3" key="1">
    <citation type="submission" date="2024-06" db="EMBL/GenBank/DDBJ databases">
        <title>Genomic Encyclopedia of Type Strains, Phase IV (KMG-IV): sequencing the most valuable type-strain genomes for metagenomic binning, comparative biology and taxonomic classification.</title>
        <authorList>
            <person name="Goeker M."/>
        </authorList>
    </citation>
    <scope>NUCLEOTIDE SEQUENCE [LARGE SCALE GENOMIC DNA]</scope>
    <source>
        <strain evidence="2 3">DSM 15349</strain>
    </source>
</reference>
<accession>A0ABV2JJG9</accession>
<dbReference type="PANTHER" id="PTHR35813">
    <property type="entry name" value="INNER MEMBRANE PROTEIN YBAN"/>
    <property type="match status" value="1"/>
</dbReference>
<organism evidence="2 3">
    <name type="scientific">Streptococcus gallinaceus</name>
    <dbReference type="NCBI Taxonomy" id="165758"/>
    <lineage>
        <taxon>Bacteria</taxon>
        <taxon>Bacillati</taxon>
        <taxon>Bacillota</taxon>
        <taxon>Bacilli</taxon>
        <taxon>Lactobacillales</taxon>
        <taxon>Streptococcaceae</taxon>
        <taxon>Streptococcus</taxon>
    </lineage>
</organism>
<feature type="transmembrane region" description="Helical" evidence="1">
    <location>
        <begin position="76"/>
        <end position="94"/>
    </location>
</feature>
<evidence type="ECO:0000313" key="2">
    <source>
        <dbReference type="EMBL" id="MET3644070.1"/>
    </source>
</evidence>
<evidence type="ECO:0000256" key="1">
    <source>
        <dbReference type="SAM" id="Phobius"/>
    </source>
</evidence>
<sequence length="120" mass="13718">MRIVYLVVGSLALLLGVIGVLLPVLPTTPFLLLAVFCYARSSEAFEKWLRSSKLYQLYVADYAETRTIPKARKKRIACQILLLMGISIFFAPIIWVKVGLVGLLIFILYYLFYVIPDREE</sequence>
<keyword evidence="1" id="KW-0812">Transmembrane</keyword>
<dbReference type="InterPro" id="IPR007401">
    <property type="entry name" value="DUF454"/>
</dbReference>